<dbReference type="Proteomes" id="UP001215598">
    <property type="component" value="Unassembled WGS sequence"/>
</dbReference>
<protein>
    <submittedName>
        <fullName evidence="2">Uncharacterized protein</fullName>
    </submittedName>
</protein>
<sequence length="296" mass="32735">MLACFPPFDAASSYTQPRACMYIRIRIRYSTRRLACFRPLLFSVMTNLPHLQSFASEPVPQRHGESASCSDPAQSKQATVLPPGRGHDFRFRVDDETACIPASGAPLPILHVLASLPVYSIHRRVCVCDTPFACTHSYVQYRGLILCHRIPAFVDSFPSGVHRPKIHPLTLPASASASASDCMHGIIAFPPTHPRSPGFLAALGLRRTRRRAGTILDRSRHYPFLRSRMACMHPSPPSLPPSLPFCEDVSLLAQKERDNWDACVCAYLRALKECDPDVACGGCACAEVHRVCASRR</sequence>
<feature type="compositionally biased region" description="Polar residues" evidence="1">
    <location>
        <begin position="67"/>
        <end position="78"/>
    </location>
</feature>
<organism evidence="2 3">
    <name type="scientific">Mycena metata</name>
    <dbReference type="NCBI Taxonomy" id="1033252"/>
    <lineage>
        <taxon>Eukaryota</taxon>
        <taxon>Fungi</taxon>
        <taxon>Dikarya</taxon>
        <taxon>Basidiomycota</taxon>
        <taxon>Agaricomycotina</taxon>
        <taxon>Agaricomycetes</taxon>
        <taxon>Agaricomycetidae</taxon>
        <taxon>Agaricales</taxon>
        <taxon>Marasmiineae</taxon>
        <taxon>Mycenaceae</taxon>
        <taxon>Mycena</taxon>
    </lineage>
</organism>
<reference evidence="2" key="1">
    <citation type="submission" date="2023-03" db="EMBL/GenBank/DDBJ databases">
        <title>Massive genome expansion in bonnet fungi (Mycena s.s.) driven by repeated elements and novel gene families across ecological guilds.</title>
        <authorList>
            <consortium name="Lawrence Berkeley National Laboratory"/>
            <person name="Harder C.B."/>
            <person name="Miyauchi S."/>
            <person name="Viragh M."/>
            <person name="Kuo A."/>
            <person name="Thoen E."/>
            <person name="Andreopoulos B."/>
            <person name="Lu D."/>
            <person name="Skrede I."/>
            <person name="Drula E."/>
            <person name="Henrissat B."/>
            <person name="Morin E."/>
            <person name="Kohler A."/>
            <person name="Barry K."/>
            <person name="LaButti K."/>
            <person name="Morin E."/>
            <person name="Salamov A."/>
            <person name="Lipzen A."/>
            <person name="Mereny Z."/>
            <person name="Hegedus B."/>
            <person name="Baldrian P."/>
            <person name="Stursova M."/>
            <person name="Weitz H."/>
            <person name="Taylor A."/>
            <person name="Grigoriev I.V."/>
            <person name="Nagy L.G."/>
            <person name="Martin F."/>
            <person name="Kauserud H."/>
        </authorList>
    </citation>
    <scope>NUCLEOTIDE SEQUENCE</scope>
    <source>
        <strain evidence="2">CBHHK182m</strain>
    </source>
</reference>
<dbReference type="EMBL" id="JARKIB010000162">
    <property type="protein sequence ID" value="KAJ7729980.1"/>
    <property type="molecule type" value="Genomic_DNA"/>
</dbReference>
<proteinExistence type="predicted"/>
<gene>
    <name evidence="2" type="ORF">B0H16DRAFT_223897</name>
</gene>
<evidence type="ECO:0000256" key="1">
    <source>
        <dbReference type="SAM" id="MobiDB-lite"/>
    </source>
</evidence>
<dbReference type="AlphaFoldDB" id="A0AAD7MRW7"/>
<name>A0AAD7MRW7_9AGAR</name>
<evidence type="ECO:0000313" key="3">
    <source>
        <dbReference type="Proteomes" id="UP001215598"/>
    </source>
</evidence>
<keyword evidence="3" id="KW-1185">Reference proteome</keyword>
<feature type="region of interest" description="Disordered" evidence="1">
    <location>
        <begin position="58"/>
        <end position="85"/>
    </location>
</feature>
<comment type="caution">
    <text evidence="2">The sequence shown here is derived from an EMBL/GenBank/DDBJ whole genome shotgun (WGS) entry which is preliminary data.</text>
</comment>
<evidence type="ECO:0000313" key="2">
    <source>
        <dbReference type="EMBL" id="KAJ7729980.1"/>
    </source>
</evidence>
<accession>A0AAD7MRW7</accession>